<organism evidence="2 3">
    <name type="scientific">Hungatella hathewayi</name>
    <dbReference type="NCBI Taxonomy" id="154046"/>
    <lineage>
        <taxon>Bacteria</taxon>
        <taxon>Bacillati</taxon>
        <taxon>Bacillota</taxon>
        <taxon>Clostridia</taxon>
        <taxon>Lachnospirales</taxon>
        <taxon>Lachnospiraceae</taxon>
        <taxon>Hungatella</taxon>
    </lineage>
</organism>
<sequence length="205" mass="22808">MNSKNFSEAMNKLEDKYITEAITCNHMSKTGTHGHIKKGFLIAALIAALLLLCAAAYAIIRSYSTTIENTTLYWYTDAGVVDSRQPGLLSPEEAAQKLAVLFMEDLKTDSEERTFKVTEYKNLSVSVMPTSQIDAETAAIYSLREEEISPDTWLVEISVSYKYEGILSPVGPSNGEWIDILYQASPIGFLMTKDGNSYSLQSRYS</sequence>
<evidence type="ECO:0000256" key="1">
    <source>
        <dbReference type="SAM" id="Phobius"/>
    </source>
</evidence>
<evidence type="ECO:0000313" key="2">
    <source>
        <dbReference type="EMBL" id="RGJ05918.1"/>
    </source>
</evidence>
<accession>A0A374PBK8</accession>
<reference evidence="2 3" key="1">
    <citation type="submission" date="2018-08" db="EMBL/GenBank/DDBJ databases">
        <title>A genome reference for cultivated species of the human gut microbiota.</title>
        <authorList>
            <person name="Zou Y."/>
            <person name="Xue W."/>
            <person name="Luo G."/>
        </authorList>
    </citation>
    <scope>NUCLEOTIDE SEQUENCE [LARGE SCALE GENOMIC DNA]</scope>
    <source>
        <strain evidence="2 3">TM09-12</strain>
    </source>
</reference>
<proteinExistence type="predicted"/>
<feature type="transmembrane region" description="Helical" evidence="1">
    <location>
        <begin position="39"/>
        <end position="60"/>
    </location>
</feature>
<gene>
    <name evidence="2" type="ORF">DXD79_07810</name>
</gene>
<evidence type="ECO:0000313" key="3">
    <source>
        <dbReference type="Proteomes" id="UP000263014"/>
    </source>
</evidence>
<keyword evidence="1" id="KW-0472">Membrane</keyword>
<dbReference type="EMBL" id="QSON01000003">
    <property type="protein sequence ID" value="RGJ05918.1"/>
    <property type="molecule type" value="Genomic_DNA"/>
</dbReference>
<dbReference type="RefSeq" id="WP_118033117.1">
    <property type="nucleotide sequence ID" value="NZ_QSON01000003.1"/>
</dbReference>
<dbReference type="Proteomes" id="UP000263014">
    <property type="component" value="Unassembled WGS sequence"/>
</dbReference>
<dbReference type="AlphaFoldDB" id="A0A374PBK8"/>
<comment type="caution">
    <text evidence="2">The sequence shown here is derived from an EMBL/GenBank/DDBJ whole genome shotgun (WGS) entry which is preliminary data.</text>
</comment>
<keyword evidence="1" id="KW-1133">Transmembrane helix</keyword>
<protein>
    <submittedName>
        <fullName evidence="2">Uncharacterized protein</fullName>
    </submittedName>
</protein>
<keyword evidence="1" id="KW-0812">Transmembrane</keyword>
<name>A0A374PBK8_9FIRM</name>